<dbReference type="GO" id="GO:0004518">
    <property type="term" value="F:nuclease activity"/>
    <property type="evidence" value="ECO:0007669"/>
    <property type="project" value="InterPro"/>
</dbReference>
<keyword evidence="6" id="KW-1185">Reference proteome</keyword>
<dbReference type="GO" id="GO:0009432">
    <property type="term" value="P:SOS response"/>
    <property type="evidence" value="ECO:0007669"/>
    <property type="project" value="UniProtKB-KW"/>
</dbReference>
<dbReference type="Proteomes" id="UP000018680">
    <property type="component" value="Chromosome"/>
</dbReference>
<dbReference type="PROSITE" id="PS51658">
    <property type="entry name" value="BFN"/>
    <property type="match status" value="1"/>
</dbReference>
<keyword evidence="1" id="KW-0742">SOS response</keyword>
<dbReference type="Pfam" id="PF02577">
    <property type="entry name" value="BFN_dom"/>
    <property type="match status" value="1"/>
</dbReference>
<proteinExistence type="predicted"/>
<evidence type="ECO:0000259" key="3">
    <source>
        <dbReference type="PROSITE" id="PS50151"/>
    </source>
</evidence>
<dbReference type="eggNOG" id="COG1259">
    <property type="taxonomic scope" value="Bacteria"/>
</dbReference>
<feature type="compositionally biased region" description="Acidic residues" evidence="2">
    <location>
        <begin position="197"/>
        <end position="225"/>
    </location>
</feature>
<dbReference type="PATRIC" id="fig|1307761.3.peg.18"/>
<evidence type="ECO:0008006" key="7">
    <source>
        <dbReference type="Google" id="ProtNLM"/>
    </source>
</evidence>
<evidence type="ECO:0000259" key="4">
    <source>
        <dbReference type="PROSITE" id="PS51658"/>
    </source>
</evidence>
<evidence type="ECO:0000313" key="5">
    <source>
        <dbReference type="EMBL" id="AHC13464.1"/>
    </source>
</evidence>
<feature type="domain" description="BFN" evidence="4">
    <location>
        <begin position="2"/>
        <end position="131"/>
    </location>
</feature>
<name>V5WD20_9SPIO</name>
<accession>V5WD20</accession>
<gene>
    <name evidence="5" type="ORF">L21SP2_0018</name>
</gene>
<dbReference type="PROSITE" id="PS50151">
    <property type="entry name" value="UVR"/>
    <property type="match status" value="1"/>
</dbReference>
<evidence type="ECO:0000256" key="1">
    <source>
        <dbReference type="ARBA" id="ARBA00023236"/>
    </source>
</evidence>
<dbReference type="PANTHER" id="PTHR15160:SF1">
    <property type="entry name" value="VON HIPPEL-LINDAU DISEASE TUMOR SUPPRESSOR"/>
    <property type="match status" value="1"/>
</dbReference>
<dbReference type="EMBL" id="CP006939">
    <property type="protein sequence ID" value="AHC13464.1"/>
    <property type="molecule type" value="Genomic_DNA"/>
</dbReference>
<feature type="domain" description="UVR" evidence="3">
    <location>
        <begin position="146"/>
        <end position="181"/>
    </location>
</feature>
<sequence length="253" mass="28555">MLVEAEIWTVARTEKGNAVLVKPLDAERAVPIFIGQLEAQSILIGLGKVPMPRPLTHDLLLNIVEKMHMSVERIEINDLKDATFYSRIIAKQGMKKFVFDSRPSDAMALATRVKCPVYIAEYIIDEASIPLSMISDADQMTQSVNQSVLEELQRALDSAVEEENYEEAARIRDRIREVEEEKQEGTSEEKSAPQPTLDEDVEFNVFEESEDFIDDELEAETDIDPETSLKADSEDDADESDDPDNEQDDDIES</sequence>
<dbReference type="InterPro" id="IPR036104">
    <property type="entry name" value="BFN_sf"/>
</dbReference>
<dbReference type="InterPro" id="IPR036876">
    <property type="entry name" value="UVR_dom_sf"/>
</dbReference>
<reference evidence="5 6" key="1">
    <citation type="journal article" date="2015" name="Stand. Genomic Sci.">
        <title>Complete genome sequence and description of Salinispira pacifica gen. nov., sp. nov., a novel spirochaete isolated form a hypersaline microbial mat.</title>
        <authorList>
            <person name="Ben Hania W."/>
            <person name="Joseph M."/>
            <person name="Schumann P."/>
            <person name="Bunk B."/>
            <person name="Fiebig A."/>
            <person name="Sproer C."/>
            <person name="Klenk H.P."/>
            <person name="Fardeau M.L."/>
            <person name="Spring S."/>
        </authorList>
    </citation>
    <scope>NUCLEOTIDE SEQUENCE [LARGE SCALE GENOMIC DNA]</scope>
    <source>
        <strain evidence="5 6">L21-RPul-D2</strain>
    </source>
</reference>
<feature type="region of interest" description="Disordered" evidence="2">
    <location>
        <begin position="177"/>
        <end position="253"/>
    </location>
</feature>
<protein>
    <recommendedName>
        <fullName evidence="7">BFN domain-containing protein</fullName>
    </recommendedName>
</protein>
<dbReference type="PANTHER" id="PTHR15160">
    <property type="entry name" value="VON HIPPEL-LINDAU PROTEIN"/>
    <property type="match status" value="1"/>
</dbReference>
<feature type="compositionally biased region" description="Acidic residues" evidence="2">
    <location>
        <begin position="233"/>
        <end position="253"/>
    </location>
</feature>
<dbReference type="SUPFAM" id="SSF46600">
    <property type="entry name" value="C-terminal UvrC-binding domain of UvrB"/>
    <property type="match status" value="1"/>
</dbReference>
<dbReference type="Pfam" id="PF02151">
    <property type="entry name" value="UVR"/>
    <property type="match status" value="1"/>
</dbReference>
<organism evidence="5 6">
    <name type="scientific">Salinispira pacifica</name>
    <dbReference type="NCBI Taxonomy" id="1307761"/>
    <lineage>
        <taxon>Bacteria</taxon>
        <taxon>Pseudomonadati</taxon>
        <taxon>Spirochaetota</taxon>
        <taxon>Spirochaetia</taxon>
        <taxon>Spirochaetales</taxon>
        <taxon>Spirochaetaceae</taxon>
        <taxon>Salinispira</taxon>
    </lineage>
</organism>
<evidence type="ECO:0000256" key="2">
    <source>
        <dbReference type="SAM" id="MobiDB-lite"/>
    </source>
</evidence>
<dbReference type="SUPFAM" id="SSF103256">
    <property type="entry name" value="Hypothetical protein TM0160"/>
    <property type="match status" value="1"/>
</dbReference>
<evidence type="ECO:0000313" key="6">
    <source>
        <dbReference type="Proteomes" id="UP000018680"/>
    </source>
</evidence>
<dbReference type="KEGG" id="slr:L21SP2_0018"/>
<dbReference type="HOGENOM" id="CLU_096111_1_0_12"/>
<dbReference type="Gene3D" id="3.10.690.10">
    <property type="entry name" value="Bifunctional nuclease domain"/>
    <property type="match status" value="1"/>
</dbReference>
<keyword evidence="1" id="KW-0227">DNA damage</keyword>
<dbReference type="STRING" id="1307761.L21SP2_0018"/>
<dbReference type="InterPro" id="IPR003729">
    <property type="entry name" value="Bi_nuclease_dom"/>
</dbReference>
<feature type="compositionally biased region" description="Basic and acidic residues" evidence="2">
    <location>
        <begin position="177"/>
        <end position="191"/>
    </location>
</feature>
<dbReference type="InterPro" id="IPR001943">
    <property type="entry name" value="UVR_dom"/>
</dbReference>
<dbReference type="AlphaFoldDB" id="V5WD20"/>